<sequence length="257" mass="28992">MDQPPTDPTPVETYEEAAATLKPRQRKFVEAYLQHFNGSRAAREVGVSEASCRVQAHDWLTNPNIQRVVELGMQRHGMGKYEVLARQQAIARATIEDFISIRKFIGFEEKLLPAVEALDAIRDEMAILMDELDSASEERAEEIKQELKHYRREELKADRACKRDPSTKIRVGLERVETWAQEIDLKKAEERGVLHLLKSAKKTADGGLQITLYDSQKALEWFGDHYGLTSKSVKLGDPDGKPLAPGTVLILPSNGRD</sequence>
<gene>
    <name evidence="2" type="ORF">DC3_28340</name>
</gene>
<keyword evidence="1" id="KW-0175">Coiled coil</keyword>
<dbReference type="OrthoDB" id="1338457at2"/>
<organism evidence="2 3">
    <name type="scientific">Deinococcus cellulosilyticus (strain DSM 18568 / NBRC 106333 / KACC 11606 / 5516J-15)</name>
    <dbReference type="NCBI Taxonomy" id="1223518"/>
    <lineage>
        <taxon>Bacteria</taxon>
        <taxon>Thermotogati</taxon>
        <taxon>Deinococcota</taxon>
        <taxon>Deinococci</taxon>
        <taxon>Deinococcales</taxon>
        <taxon>Deinococcaceae</taxon>
        <taxon>Deinococcus</taxon>
    </lineage>
</organism>
<evidence type="ECO:0000256" key="1">
    <source>
        <dbReference type="SAM" id="Coils"/>
    </source>
</evidence>
<proteinExistence type="predicted"/>
<dbReference type="RefSeq" id="WP_146885267.1">
    <property type="nucleotide sequence ID" value="NZ_BJXB01000012.1"/>
</dbReference>
<evidence type="ECO:0000313" key="3">
    <source>
        <dbReference type="Proteomes" id="UP000321306"/>
    </source>
</evidence>
<comment type="caution">
    <text evidence="2">The sequence shown here is derived from an EMBL/GenBank/DDBJ whole genome shotgun (WGS) entry which is preliminary data.</text>
</comment>
<dbReference type="InterPro" id="IPR038713">
    <property type="entry name" value="Terminase_Gp1_N_sf"/>
</dbReference>
<protein>
    <recommendedName>
        <fullName evidence="4">Terminase small subunit</fullName>
    </recommendedName>
</protein>
<evidence type="ECO:0000313" key="2">
    <source>
        <dbReference type="EMBL" id="GEM47199.1"/>
    </source>
</evidence>
<dbReference type="InterPro" id="IPR005335">
    <property type="entry name" value="Terminase_ssu"/>
</dbReference>
<dbReference type="GO" id="GO:0051276">
    <property type="term" value="P:chromosome organization"/>
    <property type="evidence" value="ECO:0007669"/>
    <property type="project" value="InterPro"/>
</dbReference>
<dbReference type="Pfam" id="PF03592">
    <property type="entry name" value="Terminase_2"/>
    <property type="match status" value="1"/>
</dbReference>
<name>A0A511N2X5_DEIC1</name>
<dbReference type="Proteomes" id="UP000321306">
    <property type="component" value="Unassembled WGS sequence"/>
</dbReference>
<reference evidence="2 3" key="1">
    <citation type="submission" date="2019-07" db="EMBL/GenBank/DDBJ databases">
        <title>Whole genome shotgun sequence of Deinococcus cellulosilyticus NBRC 106333.</title>
        <authorList>
            <person name="Hosoyama A."/>
            <person name="Uohara A."/>
            <person name="Ohji S."/>
            <person name="Ichikawa N."/>
        </authorList>
    </citation>
    <scope>NUCLEOTIDE SEQUENCE [LARGE SCALE GENOMIC DNA]</scope>
    <source>
        <strain evidence="2 3">NBRC 106333</strain>
    </source>
</reference>
<feature type="coiled-coil region" evidence="1">
    <location>
        <begin position="118"/>
        <end position="160"/>
    </location>
</feature>
<dbReference type="EMBL" id="BJXB01000012">
    <property type="protein sequence ID" value="GEM47199.1"/>
    <property type="molecule type" value="Genomic_DNA"/>
</dbReference>
<dbReference type="Gene3D" id="1.10.10.1400">
    <property type="entry name" value="Terminase, small subunit, N-terminal DNA-binding domain, HTH motif"/>
    <property type="match status" value="1"/>
</dbReference>
<dbReference type="AlphaFoldDB" id="A0A511N2X5"/>
<evidence type="ECO:0008006" key="4">
    <source>
        <dbReference type="Google" id="ProtNLM"/>
    </source>
</evidence>
<accession>A0A511N2X5</accession>
<keyword evidence="3" id="KW-1185">Reference proteome</keyword>